<gene>
    <name evidence="12" type="ORF">TM35_000052770</name>
</gene>
<dbReference type="Gene3D" id="2.60.120.10">
    <property type="entry name" value="Jelly Rolls"/>
    <property type="match status" value="1"/>
</dbReference>
<dbReference type="InterPro" id="IPR011051">
    <property type="entry name" value="RmlC_Cupin_sf"/>
</dbReference>
<evidence type="ECO:0000256" key="1">
    <source>
        <dbReference type="ARBA" id="ARBA00000428"/>
    </source>
</evidence>
<evidence type="ECO:0000256" key="7">
    <source>
        <dbReference type="ARBA" id="ARBA00023002"/>
    </source>
</evidence>
<keyword evidence="5" id="KW-0479">Metal-binding</keyword>
<dbReference type="Gene3D" id="3.40.30.10">
    <property type="entry name" value="Glutaredoxin"/>
    <property type="match status" value="1"/>
</dbReference>
<dbReference type="EMBL" id="NBCO01000005">
    <property type="protein sequence ID" value="ORC91681.1"/>
    <property type="molecule type" value="Genomic_DNA"/>
</dbReference>
<dbReference type="SUPFAM" id="SSF52833">
    <property type="entry name" value="Thioredoxin-like"/>
    <property type="match status" value="1"/>
</dbReference>
<dbReference type="VEuPathDB" id="TriTrypDB:TM35_000052770"/>
<dbReference type="PANTHER" id="PTHR23418:SF0">
    <property type="entry name" value="ACIREDUCTONE DIOXYGENASE"/>
    <property type="match status" value="1"/>
</dbReference>
<keyword evidence="7" id="KW-0560">Oxidoreductase</keyword>
<dbReference type="InterPro" id="IPR004313">
    <property type="entry name" value="ARD"/>
</dbReference>
<dbReference type="GO" id="GO:0010309">
    <property type="term" value="F:acireductone dioxygenase [iron(II)-requiring] activity"/>
    <property type="evidence" value="ECO:0007669"/>
    <property type="project" value="UniProtKB-EC"/>
</dbReference>
<dbReference type="InterPro" id="IPR036249">
    <property type="entry name" value="Thioredoxin-like_sf"/>
</dbReference>
<evidence type="ECO:0000256" key="2">
    <source>
        <dbReference type="ARBA" id="ARBA00001954"/>
    </source>
</evidence>
<dbReference type="Pfam" id="PF03079">
    <property type="entry name" value="ARD"/>
    <property type="match status" value="1"/>
</dbReference>
<keyword evidence="3" id="KW-0533">Nickel</keyword>
<dbReference type="SUPFAM" id="SSF51182">
    <property type="entry name" value="RmlC-like cupins"/>
    <property type="match status" value="1"/>
</dbReference>
<sequence length="328" mass="36959">MSSAWVLDTKEANIATPNHCSPDVPLSEEHQEACGVYTRRLKPETLHERHPKDDEGRTVLQHLAWNLGYKKYEEVTLTSESADELKEHLNLDEQMRLVESGLVYVDVRDVEDRWIRIEAQPGDMVVIPRGLYHRVVAGGNGTARVVRLMRESETFRPVVRGTALDGEAAEAAAYHAHYISHPPTETILGPANDVDNFLVVSPRDFDVTLAKAKAGLARGDVLVLLFKGASDRMTHKSWCPPCVRAEPMVCRAVQAARKAHRVVFVQCILERSVYLGNPEYPYRTHPLLNIATIPFLFVMQQGETGIVEICRERDPGETYETWVNRLSV</sequence>
<evidence type="ECO:0000259" key="11">
    <source>
        <dbReference type="Pfam" id="PF06110"/>
    </source>
</evidence>
<protein>
    <recommendedName>
        <fullName evidence="10">acireductone dioxygenase (Fe(2+)-requiring)</fullName>
        <ecNumber evidence="10">1.13.11.54</ecNumber>
    </recommendedName>
</protein>
<evidence type="ECO:0000256" key="6">
    <source>
        <dbReference type="ARBA" id="ARBA00022964"/>
    </source>
</evidence>
<dbReference type="RefSeq" id="XP_028885747.1">
    <property type="nucleotide sequence ID" value="XM_029022932.1"/>
</dbReference>
<reference evidence="12 13" key="1">
    <citation type="submission" date="2017-03" db="EMBL/GenBank/DDBJ databases">
        <title>An alternative strategy for trypanosome survival in the mammalian bloodstream revealed through genome and transcriptome analysis of the ubiquitous bovine parasite Trypanosoma (Megatrypanum) theileri.</title>
        <authorList>
            <person name="Kelly S."/>
            <person name="Ivens A."/>
            <person name="Mott A."/>
            <person name="O'Neill E."/>
            <person name="Emms D."/>
            <person name="Macleod O."/>
            <person name="Voorheis P."/>
            <person name="Matthews J."/>
            <person name="Matthews K."/>
            <person name="Carrington M."/>
        </authorList>
    </citation>
    <scope>NUCLEOTIDE SEQUENCE [LARGE SCALE GENOMIC DNA]</scope>
    <source>
        <strain evidence="12">Edinburgh</strain>
    </source>
</reference>
<evidence type="ECO:0000256" key="8">
    <source>
        <dbReference type="ARBA" id="ARBA00023004"/>
    </source>
</evidence>
<proteinExistence type="predicted"/>
<evidence type="ECO:0000313" key="13">
    <source>
        <dbReference type="Proteomes" id="UP000192257"/>
    </source>
</evidence>
<dbReference type="PANTHER" id="PTHR23418">
    <property type="entry name" value="ACIREDUCTONE DIOXYGENASE"/>
    <property type="match status" value="1"/>
</dbReference>
<evidence type="ECO:0000256" key="3">
    <source>
        <dbReference type="ARBA" id="ARBA00022596"/>
    </source>
</evidence>
<dbReference type="GO" id="GO:0046872">
    <property type="term" value="F:metal ion binding"/>
    <property type="evidence" value="ECO:0007669"/>
    <property type="project" value="UniProtKB-KW"/>
</dbReference>
<dbReference type="InterPro" id="IPR014710">
    <property type="entry name" value="RmlC-like_jellyroll"/>
</dbReference>
<evidence type="ECO:0000256" key="5">
    <source>
        <dbReference type="ARBA" id="ARBA00022723"/>
    </source>
</evidence>
<dbReference type="EC" id="1.13.11.54" evidence="10"/>
<comment type="cofactor">
    <cofactor evidence="2">
        <name>Fe(2+)</name>
        <dbReference type="ChEBI" id="CHEBI:29033"/>
    </cofactor>
</comment>
<evidence type="ECO:0000256" key="9">
    <source>
        <dbReference type="ARBA" id="ARBA00023167"/>
    </source>
</evidence>
<dbReference type="GO" id="GO:0009086">
    <property type="term" value="P:methionine biosynthetic process"/>
    <property type="evidence" value="ECO:0007669"/>
    <property type="project" value="UniProtKB-KW"/>
</dbReference>
<keyword evidence="6 12" id="KW-0223">Dioxygenase</keyword>
<dbReference type="AlphaFoldDB" id="A0A1X0P4C0"/>
<comment type="catalytic activity">
    <reaction evidence="1">
        <text>1,2-dihydroxy-5-(methylsulfanyl)pent-1-en-3-one + O2 = 4-methylsulfanyl-2-oxobutanoate + formate + 2 H(+)</text>
        <dbReference type="Rhea" id="RHEA:24504"/>
        <dbReference type="ChEBI" id="CHEBI:15378"/>
        <dbReference type="ChEBI" id="CHEBI:15379"/>
        <dbReference type="ChEBI" id="CHEBI:15740"/>
        <dbReference type="ChEBI" id="CHEBI:16723"/>
        <dbReference type="ChEBI" id="CHEBI:49252"/>
        <dbReference type="EC" id="1.13.11.54"/>
    </reaction>
</comment>
<evidence type="ECO:0000256" key="4">
    <source>
        <dbReference type="ARBA" id="ARBA00022605"/>
    </source>
</evidence>
<keyword evidence="4" id="KW-0028">Amino-acid biosynthesis</keyword>
<dbReference type="STRING" id="67003.A0A1X0P4C0"/>
<dbReference type="Pfam" id="PF06110">
    <property type="entry name" value="TXD17-like_Trx"/>
    <property type="match status" value="1"/>
</dbReference>
<dbReference type="GeneID" id="39982712"/>
<keyword evidence="13" id="KW-1185">Reference proteome</keyword>
<name>A0A1X0P4C0_9TRYP</name>
<feature type="domain" description="Thioredoxin" evidence="11">
    <location>
        <begin position="218"/>
        <end position="300"/>
    </location>
</feature>
<accession>A0A1X0P4C0</accession>
<dbReference type="OrthoDB" id="1867259at2759"/>
<dbReference type="InterPro" id="IPR010357">
    <property type="entry name" value="TXNDC17_dom"/>
</dbReference>
<evidence type="ECO:0000313" key="12">
    <source>
        <dbReference type="EMBL" id="ORC91681.1"/>
    </source>
</evidence>
<dbReference type="Proteomes" id="UP000192257">
    <property type="component" value="Unassembled WGS sequence"/>
</dbReference>
<keyword evidence="8" id="KW-0408">Iron</keyword>
<comment type="caution">
    <text evidence="12">The sequence shown here is derived from an EMBL/GenBank/DDBJ whole genome shotgun (WGS) entry which is preliminary data.</text>
</comment>
<organism evidence="12 13">
    <name type="scientific">Trypanosoma theileri</name>
    <dbReference type="NCBI Taxonomy" id="67003"/>
    <lineage>
        <taxon>Eukaryota</taxon>
        <taxon>Discoba</taxon>
        <taxon>Euglenozoa</taxon>
        <taxon>Kinetoplastea</taxon>
        <taxon>Metakinetoplastina</taxon>
        <taxon>Trypanosomatida</taxon>
        <taxon>Trypanosomatidae</taxon>
        <taxon>Trypanosoma</taxon>
    </lineage>
</organism>
<evidence type="ECO:0000256" key="10">
    <source>
        <dbReference type="ARBA" id="ARBA00039005"/>
    </source>
</evidence>
<keyword evidence="9" id="KW-0486">Methionine biosynthesis</keyword>